<evidence type="ECO:0000313" key="12">
    <source>
        <dbReference type="Proteomes" id="UP000282028"/>
    </source>
</evidence>
<comment type="caution">
    <text evidence="11">The sequence shown here is derived from an EMBL/GenBank/DDBJ whole genome shotgun (WGS) entry which is preliminary data.</text>
</comment>
<evidence type="ECO:0000256" key="1">
    <source>
        <dbReference type="ARBA" id="ARBA00004162"/>
    </source>
</evidence>
<evidence type="ECO:0000256" key="3">
    <source>
        <dbReference type="ARBA" id="ARBA00022475"/>
    </source>
</evidence>
<feature type="compositionally biased region" description="Low complexity" evidence="10">
    <location>
        <begin position="64"/>
        <end position="92"/>
    </location>
</feature>
<dbReference type="Proteomes" id="UP000282028">
    <property type="component" value="Unassembled WGS sequence"/>
</dbReference>
<comment type="subunit">
    <text evidence="9">Forms a complex with TatC.</text>
</comment>
<evidence type="ECO:0000256" key="9">
    <source>
        <dbReference type="HAMAP-Rule" id="MF_00236"/>
    </source>
</evidence>
<dbReference type="RefSeq" id="WP_122910257.1">
    <property type="nucleotide sequence ID" value="NZ_CBCSBE010000010.1"/>
</dbReference>
<dbReference type="GO" id="GO:0008320">
    <property type="term" value="F:protein transmembrane transporter activity"/>
    <property type="evidence" value="ECO:0007669"/>
    <property type="project" value="UniProtKB-UniRule"/>
</dbReference>
<feature type="region of interest" description="Disordered" evidence="10">
    <location>
        <begin position="42"/>
        <end position="99"/>
    </location>
</feature>
<gene>
    <name evidence="9 11" type="primary">tatA</name>
    <name evidence="11" type="ORF">EDM52_17615</name>
</gene>
<keyword evidence="7 9" id="KW-0811">Translocation</keyword>
<dbReference type="NCBIfam" id="TIGR01411">
    <property type="entry name" value="tatAE"/>
    <property type="match status" value="1"/>
</dbReference>
<keyword evidence="12" id="KW-1185">Reference proteome</keyword>
<dbReference type="InterPro" id="IPR003369">
    <property type="entry name" value="TatA/B/E"/>
</dbReference>
<comment type="subcellular location">
    <subcellularLocation>
        <location evidence="1 9">Cell membrane</location>
        <topology evidence="1 9">Single-pass membrane protein</topology>
    </subcellularLocation>
</comment>
<dbReference type="EMBL" id="RHHR01000034">
    <property type="protein sequence ID" value="RNB70377.1"/>
    <property type="molecule type" value="Genomic_DNA"/>
</dbReference>
<keyword evidence="8 9" id="KW-0472">Membrane</keyword>
<dbReference type="PRINTS" id="PR01506">
    <property type="entry name" value="TATBPROTEIN"/>
</dbReference>
<evidence type="ECO:0000256" key="6">
    <source>
        <dbReference type="ARBA" id="ARBA00022989"/>
    </source>
</evidence>
<comment type="similarity">
    <text evidence="9">Belongs to the TatA/E family.</text>
</comment>
<evidence type="ECO:0000313" key="11">
    <source>
        <dbReference type="EMBL" id="RNB70377.1"/>
    </source>
</evidence>
<proteinExistence type="inferred from homology"/>
<keyword evidence="3 9" id="KW-1003">Cell membrane</keyword>
<dbReference type="AlphaFoldDB" id="A0A3M8C4R8"/>
<dbReference type="PANTHER" id="PTHR42982:SF1">
    <property type="entry name" value="SEC-INDEPENDENT PROTEIN TRANSLOCASE PROTEIN TATA"/>
    <property type="match status" value="1"/>
</dbReference>
<organism evidence="11 12">
    <name type="scientific">Brevibacillus invocatus</name>
    <dbReference type="NCBI Taxonomy" id="173959"/>
    <lineage>
        <taxon>Bacteria</taxon>
        <taxon>Bacillati</taxon>
        <taxon>Bacillota</taxon>
        <taxon>Bacilli</taxon>
        <taxon>Bacillales</taxon>
        <taxon>Paenibacillaceae</taxon>
        <taxon>Brevibacillus</taxon>
    </lineage>
</organism>
<dbReference type="InterPro" id="IPR006312">
    <property type="entry name" value="TatA/E"/>
</dbReference>
<dbReference type="Gene3D" id="1.20.5.3310">
    <property type="match status" value="1"/>
</dbReference>
<evidence type="ECO:0000256" key="5">
    <source>
        <dbReference type="ARBA" id="ARBA00022927"/>
    </source>
</evidence>
<dbReference type="HAMAP" id="MF_00236">
    <property type="entry name" value="TatA_E"/>
    <property type="match status" value="1"/>
</dbReference>
<evidence type="ECO:0000256" key="8">
    <source>
        <dbReference type="ARBA" id="ARBA00023136"/>
    </source>
</evidence>
<comment type="function">
    <text evidence="9">Part of the twin-arginine translocation (Tat) system that transports large folded proteins containing a characteristic twin-arginine motif in their signal peptide across membranes. TatA could form the protein-conducting channel of the Tat system.</text>
</comment>
<dbReference type="GO" id="GO:0033281">
    <property type="term" value="C:TAT protein transport complex"/>
    <property type="evidence" value="ECO:0007669"/>
    <property type="project" value="UniProtKB-UniRule"/>
</dbReference>
<protein>
    <recommendedName>
        <fullName evidence="9">Sec-independent protein translocase protein TatA</fullName>
    </recommendedName>
</protein>
<evidence type="ECO:0000256" key="2">
    <source>
        <dbReference type="ARBA" id="ARBA00022448"/>
    </source>
</evidence>
<dbReference type="Pfam" id="PF02416">
    <property type="entry name" value="TatA_B_E"/>
    <property type="match status" value="1"/>
</dbReference>
<keyword evidence="6 9" id="KW-1133">Transmembrane helix</keyword>
<reference evidence="11 12" key="1">
    <citation type="submission" date="2018-10" db="EMBL/GenBank/DDBJ databases">
        <title>Phylogenomics of Brevibacillus.</title>
        <authorList>
            <person name="Dunlap C."/>
        </authorList>
    </citation>
    <scope>NUCLEOTIDE SEQUENCE [LARGE SCALE GENOMIC DNA]</scope>
    <source>
        <strain evidence="11 12">JCM 12215</strain>
    </source>
</reference>
<dbReference type="NCBIfam" id="NF011430">
    <property type="entry name" value="PRK14861.1"/>
    <property type="match status" value="1"/>
</dbReference>
<keyword evidence="4 9" id="KW-0812">Transmembrane</keyword>
<keyword evidence="2 9" id="KW-0813">Transport</keyword>
<dbReference type="GO" id="GO:0043953">
    <property type="term" value="P:protein transport by the Tat complex"/>
    <property type="evidence" value="ECO:0007669"/>
    <property type="project" value="UniProtKB-UniRule"/>
</dbReference>
<evidence type="ECO:0000256" key="10">
    <source>
        <dbReference type="SAM" id="MobiDB-lite"/>
    </source>
</evidence>
<name>A0A3M8C4R8_9BACL</name>
<keyword evidence="5 9" id="KW-0653">Protein transport</keyword>
<accession>A0A3M8C4R8</accession>
<evidence type="ECO:0000256" key="4">
    <source>
        <dbReference type="ARBA" id="ARBA00022692"/>
    </source>
</evidence>
<evidence type="ECO:0000256" key="7">
    <source>
        <dbReference type="ARBA" id="ARBA00023010"/>
    </source>
</evidence>
<dbReference type="PANTHER" id="PTHR42982">
    <property type="entry name" value="SEC-INDEPENDENT PROTEIN TRANSLOCASE PROTEIN TATA"/>
    <property type="match status" value="1"/>
</dbReference>
<sequence>MSTIGIPGLILILVLALVLFGPKKLPELGRAVGHTLKEFKNATRSLTSDDDEEDDKAKAKELAAKTATPAPAATTATTAATSTDKTTAAADQDALDRERIEREVRERLERERLEKEIRAKLEQERLQAEQGQHKA</sequence>